<dbReference type="InterPro" id="IPR018247">
    <property type="entry name" value="EF_Hand_1_Ca_BS"/>
</dbReference>
<sequence>MGDAEFEDIPPEKLEMLKKAFENFSQGKDFISPDNVGGILRMMEVKYNAASLKELIIEIDEDGSGQIEFPEFICLFKKFEEEGDAEALEKELKEAFRLYDKEGEGSIPTSCLREIIKEIDAALTDEELDGMIEEIDEDGSGTVDFSEFMEMMTG</sequence>
<dbReference type="PANTHER" id="PTHR23048:SF0">
    <property type="entry name" value="CALMODULIN LIKE 3"/>
    <property type="match status" value="1"/>
</dbReference>
<comment type="caution">
    <text evidence="7">The sequence shown here is derived from an EMBL/GenBank/DDBJ whole genome shotgun (WGS) entry which is preliminary data.</text>
</comment>
<evidence type="ECO:0000256" key="3">
    <source>
        <dbReference type="ARBA" id="ARBA00022837"/>
    </source>
</evidence>
<keyword evidence="4" id="KW-0514">Muscle protein</keyword>
<dbReference type="SMART" id="SM00054">
    <property type="entry name" value="EFh"/>
    <property type="match status" value="3"/>
</dbReference>
<keyword evidence="8" id="KW-1185">Reference proteome</keyword>
<keyword evidence="2" id="KW-0677">Repeat</keyword>
<dbReference type="Pfam" id="PF13833">
    <property type="entry name" value="EF-hand_8"/>
    <property type="match status" value="1"/>
</dbReference>
<dbReference type="CDD" id="cd00051">
    <property type="entry name" value="EFh"/>
    <property type="match status" value="1"/>
</dbReference>
<dbReference type="FunFam" id="1.10.238.10:FF:000103">
    <property type="entry name" value="Troponin C Ib"/>
    <property type="match status" value="1"/>
</dbReference>
<name>A0A8J2L3S6_9HEXA</name>
<dbReference type="AlphaFoldDB" id="A0A8J2L3S6"/>
<evidence type="ECO:0000256" key="1">
    <source>
        <dbReference type="ARBA" id="ARBA00022723"/>
    </source>
</evidence>
<accession>A0A8J2L3S6</accession>
<proteinExistence type="inferred from homology"/>
<evidence type="ECO:0000259" key="6">
    <source>
        <dbReference type="PROSITE" id="PS50222"/>
    </source>
</evidence>
<feature type="domain" description="EF-hand" evidence="6">
    <location>
        <begin position="123"/>
        <end position="154"/>
    </location>
</feature>
<comment type="similarity">
    <text evidence="5">Belongs to the troponin C family.</text>
</comment>
<gene>
    <name evidence="7" type="ORF">AFUS01_LOCUS25733</name>
</gene>
<protein>
    <recommendedName>
        <fullName evidence="6">EF-hand domain-containing protein</fullName>
    </recommendedName>
</protein>
<keyword evidence="3" id="KW-0106">Calcium</keyword>
<feature type="domain" description="EF-hand" evidence="6">
    <location>
        <begin position="47"/>
        <end position="82"/>
    </location>
</feature>
<dbReference type="InterPro" id="IPR002048">
    <property type="entry name" value="EF_hand_dom"/>
</dbReference>
<evidence type="ECO:0000256" key="4">
    <source>
        <dbReference type="ARBA" id="ARBA00023179"/>
    </source>
</evidence>
<evidence type="ECO:0000313" key="7">
    <source>
        <dbReference type="EMBL" id="CAG7815028.1"/>
    </source>
</evidence>
<dbReference type="Pfam" id="PF13499">
    <property type="entry name" value="EF-hand_7"/>
    <property type="match status" value="1"/>
</dbReference>
<dbReference type="PROSITE" id="PS50222">
    <property type="entry name" value="EF_HAND_2"/>
    <property type="match status" value="3"/>
</dbReference>
<feature type="domain" description="EF-hand" evidence="6">
    <location>
        <begin position="87"/>
        <end position="122"/>
    </location>
</feature>
<keyword evidence="1" id="KW-0479">Metal-binding</keyword>
<dbReference type="Proteomes" id="UP000708208">
    <property type="component" value="Unassembled WGS sequence"/>
</dbReference>
<dbReference type="EMBL" id="CAJVCH010333615">
    <property type="protein sequence ID" value="CAG7815028.1"/>
    <property type="molecule type" value="Genomic_DNA"/>
</dbReference>
<reference evidence="7" key="1">
    <citation type="submission" date="2021-06" db="EMBL/GenBank/DDBJ databases">
        <authorList>
            <person name="Hodson N. C."/>
            <person name="Mongue J. A."/>
            <person name="Jaron S. K."/>
        </authorList>
    </citation>
    <scope>NUCLEOTIDE SEQUENCE</scope>
</reference>
<dbReference type="GO" id="GO:0016460">
    <property type="term" value="C:myosin II complex"/>
    <property type="evidence" value="ECO:0007669"/>
    <property type="project" value="TreeGrafter"/>
</dbReference>
<dbReference type="PANTHER" id="PTHR23048">
    <property type="entry name" value="MYOSIN LIGHT CHAIN 1, 3"/>
    <property type="match status" value="1"/>
</dbReference>
<evidence type="ECO:0000256" key="2">
    <source>
        <dbReference type="ARBA" id="ARBA00022737"/>
    </source>
</evidence>
<organism evidence="7 8">
    <name type="scientific">Allacma fusca</name>
    <dbReference type="NCBI Taxonomy" id="39272"/>
    <lineage>
        <taxon>Eukaryota</taxon>
        <taxon>Metazoa</taxon>
        <taxon>Ecdysozoa</taxon>
        <taxon>Arthropoda</taxon>
        <taxon>Hexapoda</taxon>
        <taxon>Collembola</taxon>
        <taxon>Symphypleona</taxon>
        <taxon>Sminthuridae</taxon>
        <taxon>Allacma</taxon>
    </lineage>
</organism>
<evidence type="ECO:0000313" key="8">
    <source>
        <dbReference type="Proteomes" id="UP000708208"/>
    </source>
</evidence>
<dbReference type="OrthoDB" id="26525at2759"/>
<evidence type="ECO:0000256" key="5">
    <source>
        <dbReference type="ARBA" id="ARBA00038202"/>
    </source>
</evidence>
<dbReference type="PROSITE" id="PS00018">
    <property type="entry name" value="EF_HAND_1"/>
    <property type="match status" value="2"/>
</dbReference>
<dbReference type="InterPro" id="IPR050230">
    <property type="entry name" value="CALM/Myosin/TropC-like"/>
</dbReference>
<dbReference type="GO" id="GO:0005509">
    <property type="term" value="F:calcium ion binding"/>
    <property type="evidence" value="ECO:0007669"/>
    <property type="project" value="InterPro"/>
</dbReference>